<gene>
    <name evidence="9" type="ORF">D6C90_03966</name>
</gene>
<feature type="region of interest" description="Disordered" evidence="6">
    <location>
        <begin position="344"/>
        <end position="383"/>
    </location>
</feature>
<evidence type="ECO:0000256" key="5">
    <source>
        <dbReference type="ARBA" id="ARBA00038359"/>
    </source>
</evidence>
<protein>
    <recommendedName>
        <fullName evidence="8">Rhodopsin domain-containing protein</fullName>
    </recommendedName>
</protein>
<feature type="transmembrane region" description="Helical" evidence="7">
    <location>
        <begin position="183"/>
        <end position="203"/>
    </location>
</feature>
<organism evidence="9 10">
    <name type="scientific">Aureobasidium pullulans</name>
    <name type="common">Black yeast</name>
    <name type="synonym">Pullularia pullulans</name>
    <dbReference type="NCBI Taxonomy" id="5580"/>
    <lineage>
        <taxon>Eukaryota</taxon>
        <taxon>Fungi</taxon>
        <taxon>Dikarya</taxon>
        <taxon>Ascomycota</taxon>
        <taxon>Pezizomycotina</taxon>
        <taxon>Dothideomycetes</taxon>
        <taxon>Dothideomycetidae</taxon>
        <taxon>Dothideales</taxon>
        <taxon>Saccotheciaceae</taxon>
        <taxon>Aureobasidium</taxon>
    </lineage>
</organism>
<feature type="transmembrane region" description="Helical" evidence="7">
    <location>
        <begin position="56"/>
        <end position="76"/>
    </location>
</feature>
<keyword evidence="2 7" id="KW-0812">Transmembrane</keyword>
<accession>A0A4V4KRV5</accession>
<keyword evidence="3 7" id="KW-1133">Transmembrane helix</keyword>
<evidence type="ECO:0000256" key="1">
    <source>
        <dbReference type="ARBA" id="ARBA00004141"/>
    </source>
</evidence>
<evidence type="ECO:0000256" key="7">
    <source>
        <dbReference type="SAM" id="Phobius"/>
    </source>
</evidence>
<comment type="caution">
    <text evidence="9">The sequence shown here is derived from an EMBL/GenBank/DDBJ whole genome shotgun (WGS) entry which is preliminary data.</text>
</comment>
<dbReference type="GO" id="GO:0016020">
    <property type="term" value="C:membrane"/>
    <property type="evidence" value="ECO:0007669"/>
    <property type="project" value="UniProtKB-SubCell"/>
</dbReference>
<dbReference type="EMBL" id="QZBN01000292">
    <property type="protein sequence ID" value="THZ47591.1"/>
    <property type="molecule type" value="Genomic_DNA"/>
</dbReference>
<feature type="transmembrane region" description="Helical" evidence="7">
    <location>
        <begin position="215"/>
        <end position="237"/>
    </location>
</feature>
<comment type="subcellular location">
    <subcellularLocation>
        <location evidence="1">Membrane</location>
        <topology evidence="1">Multi-pass membrane protein</topology>
    </subcellularLocation>
</comment>
<evidence type="ECO:0000259" key="8">
    <source>
        <dbReference type="Pfam" id="PF20684"/>
    </source>
</evidence>
<keyword evidence="4 7" id="KW-0472">Membrane</keyword>
<feature type="domain" description="Rhodopsin" evidence="8">
    <location>
        <begin position="40"/>
        <end position="280"/>
    </location>
</feature>
<dbReference type="PANTHER" id="PTHR33048">
    <property type="entry name" value="PTH11-LIKE INTEGRAL MEMBRANE PROTEIN (AFU_ORTHOLOGUE AFUA_5G11245)"/>
    <property type="match status" value="1"/>
</dbReference>
<feature type="compositionally biased region" description="Low complexity" evidence="6">
    <location>
        <begin position="367"/>
        <end position="383"/>
    </location>
</feature>
<feature type="transmembrane region" description="Helical" evidence="7">
    <location>
        <begin position="96"/>
        <end position="121"/>
    </location>
</feature>
<feature type="transmembrane region" description="Helical" evidence="7">
    <location>
        <begin position="23"/>
        <end position="44"/>
    </location>
</feature>
<reference evidence="9 10" key="1">
    <citation type="submission" date="2018-10" db="EMBL/GenBank/DDBJ databases">
        <title>Fifty Aureobasidium pullulans genomes reveal a recombining polyextremotolerant generalist.</title>
        <authorList>
            <person name="Gostincar C."/>
            <person name="Turk M."/>
            <person name="Zajc J."/>
            <person name="Gunde-Cimerman N."/>
        </authorList>
    </citation>
    <scope>NUCLEOTIDE SEQUENCE [LARGE SCALE GENOMIC DNA]</scope>
    <source>
        <strain evidence="9 10">EXF-3844</strain>
    </source>
</reference>
<dbReference type="InterPro" id="IPR049326">
    <property type="entry name" value="Rhodopsin_dom_fungi"/>
</dbReference>
<name>A0A4V4KRV5_AURPU</name>
<proteinExistence type="inferred from homology"/>
<evidence type="ECO:0000256" key="3">
    <source>
        <dbReference type="ARBA" id="ARBA00022989"/>
    </source>
</evidence>
<evidence type="ECO:0000313" key="9">
    <source>
        <dbReference type="EMBL" id="THZ47591.1"/>
    </source>
</evidence>
<dbReference type="InterPro" id="IPR052337">
    <property type="entry name" value="SAT4-like"/>
</dbReference>
<evidence type="ECO:0000313" key="10">
    <source>
        <dbReference type="Proteomes" id="UP000310121"/>
    </source>
</evidence>
<feature type="transmembrane region" description="Helical" evidence="7">
    <location>
        <begin position="257"/>
        <end position="283"/>
    </location>
</feature>
<dbReference type="AlphaFoldDB" id="A0A4V4KRV5"/>
<evidence type="ECO:0000256" key="4">
    <source>
        <dbReference type="ARBA" id="ARBA00023136"/>
    </source>
</evidence>
<evidence type="ECO:0000256" key="2">
    <source>
        <dbReference type="ARBA" id="ARBA00022692"/>
    </source>
</evidence>
<dbReference type="Proteomes" id="UP000310121">
    <property type="component" value="Unassembled WGS sequence"/>
</dbReference>
<sequence>MVAAIMADSSAVPTLSELKSYDMLAISAVFLALSAVTVILRVYVRGWMIRSFGWDDWLMMVTWALFAMTTSLLMSIALSEINPPGVADQDTVNGILTLVVCIFGLYILTTVIFKLSLAVFFLRVVNQRWQRQVIIGSVTLYTLFGTAWLFVAIFQCGSPANYGANEAAGKCLPFQTVLRPLNYTHGVLNAVTDWIFAIIPIFVVRSAQMHRQQKITVCTILGLGVLGSICSIVRLAYVDVIGVKLEDLLISAPNFAIVSIVELGLGITAACLATLRPLFAFWFDKARTGISSSRSGRNTKTGPVGLDGSKGMMGVSGSYVTSGHNMGHKDDGVVTVTRELQIYTNRPSNAGETMEMHNLSPDRTRSGQRSRSQSSEESLLEVV</sequence>
<dbReference type="Pfam" id="PF20684">
    <property type="entry name" value="Fung_rhodopsin"/>
    <property type="match status" value="1"/>
</dbReference>
<evidence type="ECO:0000256" key="6">
    <source>
        <dbReference type="SAM" id="MobiDB-lite"/>
    </source>
</evidence>
<dbReference type="PANTHER" id="PTHR33048:SF96">
    <property type="entry name" value="INTEGRAL MEMBRANE PROTEIN"/>
    <property type="match status" value="1"/>
</dbReference>
<comment type="similarity">
    <text evidence="5">Belongs to the SAT4 family.</text>
</comment>
<feature type="transmembrane region" description="Helical" evidence="7">
    <location>
        <begin position="133"/>
        <end position="154"/>
    </location>
</feature>